<evidence type="ECO:0000313" key="7">
    <source>
        <dbReference type="EMBL" id="ALS61464.1"/>
    </source>
</evidence>
<protein>
    <recommendedName>
        <fullName evidence="2 4">acylphosphatase</fullName>
        <ecNumber evidence="2 4">3.6.1.7</ecNumber>
    </recommendedName>
</protein>
<keyword evidence="4" id="KW-0378">Hydrolase</keyword>
<dbReference type="InterPro" id="IPR001792">
    <property type="entry name" value="Acylphosphatase-like_dom"/>
</dbReference>
<dbReference type="InterPro" id="IPR036046">
    <property type="entry name" value="Acylphosphatase-like_dom_sf"/>
</dbReference>
<dbReference type="PRINTS" id="PR00112">
    <property type="entry name" value="ACYLPHPHTASE"/>
</dbReference>
<dbReference type="EMBL" id="CP013480">
    <property type="protein sequence ID" value="ALS61464.1"/>
    <property type="molecule type" value="Genomic_DNA"/>
</dbReference>
<dbReference type="Gene3D" id="3.30.70.100">
    <property type="match status" value="1"/>
</dbReference>
<dbReference type="PANTHER" id="PTHR47268">
    <property type="entry name" value="ACYLPHOSPHATASE"/>
    <property type="match status" value="1"/>
</dbReference>
<feature type="active site" evidence="4">
    <location>
        <position position="28"/>
    </location>
</feature>
<comment type="catalytic activity">
    <reaction evidence="3 4">
        <text>an acyl phosphate + H2O = a carboxylate + phosphate + H(+)</text>
        <dbReference type="Rhea" id="RHEA:14965"/>
        <dbReference type="ChEBI" id="CHEBI:15377"/>
        <dbReference type="ChEBI" id="CHEBI:15378"/>
        <dbReference type="ChEBI" id="CHEBI:29067"/>
        <dbReference type="ChEBI" id="CHEBI:43474"/>
        <dbReference type="ChEBI" id="CHEBI:59918"/>
        <dbReference type="EC" id="3.6.1.7"/>
    </reaction>
</comment>
<evidence type="ECO:0000256" key="5">
    <source>
        <dbReference type="RuleBase" id="RU004168"/>
    </source>
</evidence>
<dbReference type="InterPro" id="IPR020456">
    <property type="entry name" value="Acylphosphatase"/>
</dbReference>
<reference evidence="8" key="1">
    <citation type="submission" date="2015-12" db="EMBL/GenBank/DDBJ databases">
        <title>Complete genome sequence of Pandoraea norimbergensis DSM 11628.</title>
        <authorList>
            <person name="Ee R."/>
            <person name="Lim Y.-L."/>
            <person name="Yong D."/>
            <person name="Yin W.-F."/>
            <person name="Chan K.-G."/>
        </authorList>
    </citation>
    <scope>NUCLEOTIDE SEQUENCE [LARGE SCALE GENOMIC DNA]</scope>
    <source>
        <strain evidence="8">DSM 11628</strain>
    </source>
</reference>
<evidence type="ECO:0000313" key="8">
    <source>
        <dbReference type="Proteomes" id="UP000060277"/>
    </source>
</evidence>
<keyword evidence="8" id="KW-1185">Reference proteome</keyword>
<comment type="similarity">
    <text evidence="1 5">Belongs to the acylphosphatase family.</text>
</comment>
<evidence type="ECO:0000256" key="2">
    <source>
        <dbReference type="ARBA" id="ARBA00012150"/>
    </source>
</evidence>
<evidence type="ECO:0000256" key="3">
    <source>
        <dbReference type="ARBA" id="ARBA00047645"/>
    </source>
</evidence>
<evidence type="ECO:0000256" key="4">
    <source>
        <dbReference type="PROSITE-ProRule" id="PRU00520"/>
    </source>
</evidence>
<gene>
    <name evidence="7" type="ORF">AT302_18480</name>
</gene>
<dbReference type="PROSITE" id="PS00151">
    <property type="entry name" value="ACYLPHOSPHATASE_2"/>
    <property type="match status" value="1"/>
</dbReference>
<sequence length="103" mass="10986">MTTGLAGGAMTTTWQIIVHGVVQGVGYRASCVVAAHRLGVNGWVRNRRDGTVEAIAQGSADQLLAFCEWMRQGPPGAQVTSCEVDKAWIAETPLKGFEQRASV</sequence>
<accession>A0ABM5WLT3</accession>
<evidence type="ECO:0000256" key="1">
    <source>
        <dbReference type="ARBA" id="ARBA00005614"/>
    </source>
</evidence>
<organism evidence="7 8">
    <name type="scientific">Pandoraea norimbergensis</name>
    <dbReference type="NCBI Taxonomy" id="93219"/>
    <lineage>
        <taxon>Bacteria</taxon>
        <taxon>Pseudomonadati</taxon>
        <taxon>Pseudomonadota</taxon>
        <taxon>Betaproteobacteria</taxon>
        <taxon>Burkholderiales</taxon>
        <taxon>Burkholderiaceae</taxon>
        <taxon>Pandoraea</taxon>
    </lineage>
</organism>
<dbReference type="PROSITE" id="PS51160">
    <property type="entry name" value="ACYLPHOSPHATASE_3"/>
    <property type="match status" value="1"/>
</dbReference>
<dbReference type="Proteomes" id="UP000060277">
    <property type="component" value="Chromosome"/>
</dbReference>
<dbReference type="InterPro" id="IPR017968">
    <property type="entry name" value="Acylphosphatase_CS"/>
</dbReference>
<feature type="domain" description="Acylphosphatase-like" evidence="6">
    <location>
        <begin position="13"/>
        <end position="101"/>
    </location>
</feature>
<dbReference type="NCBIfam" id="NF011004">
    <property type="entry name" value="PRK14430.1"/>
    <property type="match status" value="1"/>
</dbReference>
<dbReference type="EC" id="3.6.1.7" evidence="2 4"/>
<dbReference type="SUPFAM" id="SSF54975">
    <property type="entry name" value="Acylphosphatase/BLUF domain-like"/>
    <property type="match status" value="1"/>
</dbReference>
<dbReference type="Pfam" id="PF00708">
    <property type="entry name" value="Acylphosphatase"/>
    <property type="match status" value="1"/>
</dbReference>
<name>A0ABM5WLT3_9BURK</name>
<proteinExistence type="inferred from homology"/>
<evidence type="ECO:0000259" key="6">
    <source>
        <dbReference type="PROSITE" id="PS51160"/>
    </source>
</evidence>
<feature type="active site" evidence="4">
    <location>
        <position position="46"/>
    </location>
</feature>
<dbReference type="PANTHER" id="PTHR47268:SF4">
    <property type="entry name" value="ACYLPHOSPHATASE"/>
    <property type="match status" value="1"/>
</dbReference>